<reference evidence="1" key="1">
    <citation type="submission" date="2022-12" db="EMBL/GenBank/DDBJ databases">
        <authorList>
            <person name="Petersen C."/>
        </authorList>
    </citation>
    <scope>NUCLEOTIDE SEQUENCE</scope>
    <source>
        <strain evidence="1">IBT 21472</strain>
    </source>
</reference>
<dbReference type="EMBL" id="JAPZBO010000007">
    <property type="protein sequence ID" value="KAJ5311832.1"/>
    <property type="molecule type" value="Genomic_DNA"/>
</dbReference>
<sequence>MTAAEICGWMEEKSLRNTRFERQVTCDMLSLIASLILQMMNILRVAQAAQGTSRGRTGDTTF</sequence>
<comment type="caution">
    <text evidence="1">The sequence shown here is derived from an EMBL/GenBank/DDBJ whole genome shotgun (WGS) entry which is preliminary data.</text>
</comment>
<accession>A0A9W9HE85</accession>
<evidence type="ECO:0000313" key="2">
    <source>
        <dbReference type="Proteomes" id="UP001147746"/>
    </source>
</evidence>
<dbReference type="Proteomes" id="UP001147746">
    <property type="component" value="Unassembled WGS sequence"/>
</dbReference>
<proteinExistence type="predicted"/>
<protein>
    <submittedName>
        <fullName evidence="1">Uncharacterized protein</fullName>
    </submittedName>
</protein>
<reference evidence="1" key="2">
    <citation type="journal article" date="2023" name="IMA Fungus">
        <title>Comparative genomic study of the Penicillium genus elucidates a diverse pangenome and 15 lateral gene transfer events.</title>
        <authorList>
            <person name="Petersen C."/>
            <person name="Sorensen T."/>
            <person name="Nielsen M.R."/>
            <person name="Sondergaard T.E."/>
            <person name="Sorensen J.L."/>
            <person name="Fitzpatrick D.A."/>
            <person name="Frisvad J.C."/>
            <person name="Nielsen K.L."/>
        </authorList>
    </citation>
    <scope>NUCLEOTIDE SEQUENCE</scope>
    <source>
        <strain evidence="1">IBT 21472</strain>
    </source>
</reference>
<keyword evidence="2" id="KW-1185">Reference proteome</keyword>
<evidence type="ECO:0000313" key="1">
    <source>
        <dbReference type="EMBL" id="KAJ5311832.1"/>
    </source>
</evidence>
<organism evidence="1 2">
    <name type="scientific">Penicillium atrosanguineum</name>
    <dbReference type="NCBI Taxonomy" id="1132637"/>
    <lineage>
        <taxon>Eukaryota</taxon>
        <taxon>Fungi</taxon>
        <taxon>Dikarya</taxon>
        <taxon>Ascomycota</taxon>
        <taxon>Pezizomycotina</taxon>
        <taxon>Eurotiomycetes</taxon>
        <taxon>Eurotiomycetidae</taxon>
        <taxon>Eurotiales</taxon>
        <taxon>Aspergillaceae</taxon>
        <taxon>Penicillium</taxon>
    </lineage>
</organism>
<gene>
    <name evidence="1" type="ORF">N7476_007692</name>
</gene>
<name>A0A9W9HE85_9EURO</name>
<dbReference type="AlphaFoldDB" id="A0A9W9HE85"/>